<dbReference type="SUPFAM" id="SSF140427">
    <property type="entry name" value="VPS28 C-terminal domain-like"/>
    <property type="match status" value="1"/>
</dbReference>
<dbReference type="InterPro" id="IPR017898">
    <property type="entry name" value="VPS28_N"/>
</dbReference>
<reference evidence="9 10" key="1">
    <citation type="journal article" date="2016" name="Proc. Natl. Acad. Sci. U.S.A.">
        <title>Comparative genomics of biotechnologically important yeasts.</title>
        <authorList>
            <person name="Riley R."/>
            <person name="Haridas S."/>
            <person name="Wolfe K.H."/>
            <person name="Lopes M.R."/>
            <person name="Hittinger C.T."/>
            <person name="Goeker M."/>
            <person name="Salamov A.A."/>
            <person name="Wisecaver J.H."/>
            <person name="Long T.M."/>
            <person name="Calvey C.H."/>
            <person name="Aerts A.L."/>
            <person name="Barry K.W."/>
            <person name="Choi C."/>
            <person name="Clum A."/>
            <person name="Coughlan A.Y."/>
            <person name="Deshpande S."/>
            <person name="Douglass A.P."/>
            <person name="Hanson S.J."/>
            <person name="Klenk H.-P."/>
            <person name="LaButti K.M."/>
            <person name="Lapidus A."/>
            <person name="Lindquist E.A."/>
            <person name="Lipzen A.M."/>
            <person name="Meier-Kolthoff J.P."/>
            <person name="Ohm R.A."/>
            <person name="Otillar R.P."/>
            <person name="Pangilinan J.L."/>
            <person name="Peng Y."/>
            <person name="Rokas A."/>
            <person name="Rosa C.A."/>
            <person name="Scheuner C."/>
            <person name="Sibirny A.A."/>
            <person name="Slot J.C."/>
            <person name="Stielow J.B."/>
            <person name="Sun H."/>
            <person name="Kurtzman C.P."/>
            <person name="Blackwell M."/>
            <person name="Grigoriev I.V."/>
            <person name="Jeffries T.W."/>
        </authorList>
    </citation>
    <scope>NUCLEOTIDE SEQUENCE [LARGE SCALE GENOMIC DNA]</scope>
    <source>
        <strain evidence="9 10">NRRL Y-11557</strain>
    </source>
</reference>
<dbReference type="Gene3D" id="1.20.1440.200">
    <property type="match status" value="1"/>
</dbReference>
<dbReference type="PANTHER" id="PTHR12937">
    <property type="entry name" value="VACUOLAR PROTEIN SORTING 28, ISOFORM 2 VPS28"/>
    <property type="match status" value="1"/>
</dbReference>
<proteinExistence type="inferred from homology"/>
<dbReference type="PANTHER" id="PTHR12937:SF0">
    <property type="entry name" value="VACUOLAR PROTEIN SORTING-ASSOCIATED PROTEIN 28 HOMOLOG"/>
    <property type="match status" value="1"/>
</dbReference>
<comment type="subcellular location">
    <subcellularLocation>
        <location evidence="1">Late endosome membrane</location>
        <topology evidence="1">Peripheral membrane protein</topology>
    </subcellularLocation>
</comment>
<dbReference type="Pfam" id="PF03997">
    <property type="entry name" value="VPS28"/>
    <property type="match status" value="1"/>
</dbReference>
<evidence type="ECO:0000259" key="7">
    <source>
        <dbReference type="PROSITE" id="PS51310"/>
    </source>
</evidence>
<evidence type="ECO:0000313" key="10">
    <source>
        <dbReference type="Proteomes" id="UP000094385"/>
    </source>
</evidence>
<dbReference type="GO" id="GO:0000813">
    <property type="term" value="C:ESCRT I complex"/>
    <property type="evidence" value="ECO:0007669"/>
    <property type="project" value="UniProtKB-UniRule"/>
</dbReference>
<comment type="function">
    <text evidence="5">Component of the ESCRT-I complex (endosomal sorting complex required for transport I), a regulator of vesicular trafficking process.</text>
</comment>
<comment type="similarity">
    <text evidence="5 6">Belongs to the VPS28 family.</text>
</comment>
<dbReference type="GO" id="GO:0031902">
    <property type="term" value="C:late endosome membrane"/>
    <property type="evidence" value="ECO:0007669"/>
    <property type="project" value="UniProtKB-SubCell"/>
</dbReference>
<dbReference type="STRING" id="675824.A0A1E3Q7A0"/>
<dbReference type="SUPFAM" id="SSF140111">
    <property type="entry name" value="Endosomal sorting complex assembly domain"/>
    <property type="match status" value="1"/>
</dbReference>
<dbReference type="InterPro" id="IPR038358">
    <property type="entry name" value="VPS28_N_sf"/>
</dbReference>
<evidence type="ECO:0000256" key="1">
    <source>
        <dbReference type="ARBA" id="ARBA00004633"/>
    </source>
</evidence>
<dbReference type="AlphaFoldDB" id="A0A1E3Q7A0"/>
<dbReference type="Proteomes" id="UP000094385">
    <property type="component" value="Unassembled WGS sequence"/>
</dbReference>
<dbReference type="GO" id="GO:1904669">
    <property type="term" value="P:ATP export"/>
    <property type="evidence" value="ECO:0007669"/>
    <property type="project" value="EnsemblFungi"/>
</dbReference>
<protein>
    <recommendedName>
        <fullName evidence="5">Vacuolar protein sorting-associated protein 28</fullName>
    </recommendedName>
    <alternativeName>
        <fullName evidence="5">ESCRT-I complex subunit VPS28</fullName>
    </alternativeName>
</protein>
<dbReference type="OrthoDB" id="2671at2759"/>
<keyword evidence="10" id="KW-1185">Reference proteome</keyword>
<evidence type="ECO:0000256" key="4">
    <source>
        <dbReference type="ARBA" id="ARBA00022927"/>
    </source>
</evidence>
<dbReference type="InterPro" id="IPR037206">
    <property type="entry name" value="VPS28_C_sf"/>
</dbReference>
<accession>A0A1E3Q7A0</accession>
<dbReference type="InterPro" id="IPR017899">
    <property type="entry name" value="VPS28_C"/>
</dbReference>
<dbReference type="PROSITE" id="PS51313">
    <property type="entry name" value="VPS28_N"/>
    <property type="match status" value="1"/>
</dbReference>
<evidence type="ECO:0000256" key="3">
    <source>
        <dbReference type="ARBA" id="ARBA00022753"/>
    </source>
</evidence>
<evidence type="ECO:0000313" key="9">
    <source>
        <dbReference type="EMBL" id="ODQ73468.1"/>
    </source>
</evidence>
<evidence type="ECO:0000256" key="6">
    <source>
        <dbReference type="PROSITE-ProRule" id="PRU00642"/>
    </source>
</evidence>
<feature type="domain" description="VPS28 C-terminal" evidence="7">
    <location>
        <begin position="154"/>
        <end position="248"/>
    </location>
</feature>
<dbReference type="Gene3D" id="1.20.120.1130">
    <property type="match status" value="1"/>
</dbReference>
<organism evidence="9 10">
    <name type="scientific">Lipomyces starkeyi NRRL Y-11557</name>
    <dbReference type="NCBI Taxonomy" id="675824"/>
    <lineage>
        <taxon>Eukaryota</taxon>
        <taxon>Fungi</taxon>
        <taxon>Dikarya</taxon>
        <taxon>Ascomycota</taxon>
        <taxon>Saccharomycotina</taxon>
        <taxon>Lipomycetes</taxon>
        <taxon>Lipomycetales</taxon>
        <taxon>Lipomycetaceae</taxon>
        <taxon>Lipomyces</taxon>
    </lineage>
</organism>
<dbReference type="GO" id="GO:0006623">
    <property type="term" value="P:protein targeting to vacuole"/>
    <property type="evidence" value="ECO:0007669"/>
    <property type="project" value="EnsemblFungi"/>
</dbReference>
<dbReference type="GO" id="GO:0006612">
    <property type="term" value="P:protein targeting to membrane"/>
    <property type="evidence" value="ECO:0007669"/>
    <property type="project" value="EnsemblFungi"/>
</dbReference>
<sequence length="248" mass="27706">MSSQQPYAPTAYSSSSFSSSAALRSRIPLDEEARLYRTSAQRDLYESLAEVYAIIVTLDFVEKAYVKDTISQAEYTPICSRLLAQYSTILKNQDVANEFKDLDSFRAQYDIEYPSAISRLRVGIPATVEHPVSKELGITYPLAQSSPVPSRSAASARAAADATGNFITFMDALKLNYKAKDQLHPLLGELMTSLNAVTTKDFDGRAKIIEWLIKLNSMKATDEITDDEARQLLFDIDHAYKAFYTILE</sequence>
<gene>
    <name evidence="9" type="ORF">LIPSTDRAFT_2697</name>
</gene>
<dbReference type="InterPro" id="IPR037202">
    <property type="entry name" value="ESCRT_assembly_dom"/>
</dbReference>
<keyword evidence="2 5" id="KW-0813">Transport</keyword>
<dbReference type="EMBL" id="KV454293">
    <property type="protein sequence ID" value="ODQ73468.1"/>
    <property type="molecule type" value="Genomic_DNA"/>
</dbReference>
<dbReference type="InterPro" id="IPR007143">
    <property type="entry name" value="Vps28"/>
</dbReference>
<dbReference type="GO" id="GO:0043328">
    <property type="term" value="P:protein transport to vacuole involved in ubiquitin-dependent protein catabolic process via the multivesicular body sorting pathway"/>
    <property type="evidence" value="ECO:0007669"/>
    <property type="project" value="EnsemblFungi"/>
</dbReference>
<name>A0A1E3Q7A0_LIPST</name>
<dbReference type="FunFam" id="1.20.120.1130:FF:000001">
    <property type="entry name" value="Vacuolar protein sorting-associated protein 28 homolog"/>
    <property type="match status" value="1"/>
</dbReference>
<dbReference type="FunFam" id="1.20.1440.200:FF:000003">
    <property type="entry name" value="Vacuolar protein sorting-associated protein 28"/>
    <property type="match status" value="1"/>
</dbReference>
<dbReference type="PIRSF" id="PIRSF017535">
    <property type="entry name" value="VPS28"/>
    <property type="match status" value="1"/>
</dbReference>
<keyword evidence="4 5" id="KW-0653">Protein transport</keyword>
<dbReference type="GO" id="GO:0044877">
    <property type="term" value="F:protein-containing complex binding"/>
    <property type="evidence" value="ECO:0007669"/>
    <property type="project" value="EnsemblFungi"/>
</dbReference>
<evidence type="ECO:0000256" key="5">
    <source>
        <dbReference type="PIRNR" id="PIRNR017535"/>
    </source>
</evidence>
<dbReference type="PROSITE" id="PS51310">
    <property type="entry name" value="VPS28_C"/>
    <property type="match status" value="1"/>
</dbReference>
<feature type="domain" description="VPS28 N-terminal" evidence="8">
    <location>
        <begin position="22"/>
        <end position="130"/>
    </location>
</feature>
<evidence type="ECO:0000256" key="2">
    <source>
        <dbReference type="ARBA" id="ARBA00022448"/>
    </source>
</evidence>
<evidence type="ECO:0000259" key="8">
    <source>
        <dbReference type="PROSITE" id="PS51313"/>
    </source>
</evidence>
<keyword evidence="3 5" id="KW-0967">Endosome</keyword>